<keyword evidence="3 14" id="KW-0645">Protease</keyword>
<comment type="subcellular location">
    <subcellularLocation>
        <location evidence="1">Membrane</location>
        <topology evidence="1">Single-pass membrane protein</topology>
    </subcellularLocation>
</comment>
<dbReference type="PANTHER" id="PTHR11533">
    <property type="entry name" value="PROTEASE M1 ZINC METALLOPROTEASE"/>
    <property type="match status" value="1"/>
</dbReference>
<evidence type="ECO:0000256" key="2">
    <source>
        <dbReference type="ARBA" id="ARBA00010136"/>
    </source>
</evidence>
<keyword evidence="5 12" id="KW-0479">Metal-binding</keyword>
<dbReference type="GO" id="GO:0005737">
    <property type="term" value="C:cytoplasm"/>
    <property type="evidence" value="ECO:0007669"/>
    <property type="project" value="TreeGrafter"/>
</dbReference>
<dbReference type="SUPFAM" id="SSF55486">
    <property type="entry name" value="Metalloproteases ('zincins'), catalytic domain"/>
    <property type="match status" value="1"/>
</dbReference>
<dbReference type="GO" id="GO:0005615">
    <property type="term" value="C:extracellular space"/>
    <property type="evidence" value="ECO:0007669"/>
    <property type="project" value="TreeGrafter"/>
</dbReference>
<dbReference type="EMBL" id="KZ345013">
    <property type="protein sequence ID" value="PIO77053.1"/>
    <property type="molecule type" value="Genomic_DNA"/>
</dbReference>
<dbReference type="PANTHER" id="PTHR11533:SF301">
    <property type="entry name" value="AMINOPEPTIDASE"/>
    <property type="match status" value="1"/>
</dbReference>
<protein>
    <recommendedName>
        <fullName evidence="14">Aminopeptidase</fullName>
        <ecNumber evidence="14">3.4.11.-</ecNumber>
    </recommendedName>
</protein>
<evidence type="ECO:0000256" key="9">
    <source>
        <dbReference type="ARBA" id="ARBA00023136"/>
    </source>
</evidence>
<reference evidence="18 19" key="1">
    <citation type="submission" date="2015-09" db="EMBL/GenBank/DDBJ databases">
        <title>Draft genome of the parasitic nematode Teladorsagia circumcincta isolate WARC Sus (inbred).</title>
        <authorList>
            <person name="Mitreva M."/>
        </authorList>
    </citation>
    <scope>NUCLEOTIDE SEQUENCE [LARGE SCALE GENOMIC DNA]</scope>
    <source>
        <strain evidence="18 19">S</strain>
    </source>
</reference>
<feature type="site" description="Transition state stabilizer" evidence="13">
    <location>
        <position position="419"/>
    </location>
</feature>
<evidence type="ECO:0000259" key="15">
    <source>
        <dbReference type="Pfam" id="PF01433"/>
    </source>
</evidence>
<feature type="domain" description="Aminopeptidase N-like N-terminal" evidence="17">
    <location>
        <begin position="83"/>
        <end position="238"/>
    </location>
</feature>
<keyword evidence="4 14" id="KW-0812">Transmembrane</keyword>
<evidence type="ECO:0000256" key="5">
    <source>
        <dbReference type="ARBA" id="ARBA00022723"/>
    </source>
</evidence>
<dbReference type="AlphaFoldDB" id="A0A2G9V3I4"/>
<feature type="active site" description="Proton acceptor" evidence="11">
    <location>
        <position position="333"/>
    </location>
</feature>
<dbReference type="GO" id="GO:0016020">
    <property type="term" value="C:membrane"/>
    <property type="evidence" value="ECO:0007669"/>
    <property type="project" value="UniProtKB-SubCell"/>
</dbReference>
<keyword evidence="14" id="KW-0031">Aminopeptidase</keyword>
<dbReference type="GO" id="GO:0043171">
    <property type="term" value="P:peptide catabolic process"/>
    <property type="evidence" value="ECO:0007669"/>
    <property type="project" value="TreeGrafter"/>
</dbReference>
<dbReference type="Pfam" id="PF01433">
    <property type="entry name" value="Peptidase_M1"/>
    <property type="match status" value="1"/>
</dbReference>
<organism evidence="18 19">
    <name type="scientific">Teladorsagia circumcincta</name>
    <name type="common">Brown stomach worm</name>
    <name type="synonym">Ostertagia circumcincta</name>
    <dbReference type="NCBI Taxonomy" id="45464"/>
    <lineage>
        <taxon>Eukaryota</taxon>
        <taxon>Metazoa</taxon>
        <taxon>Ecdysozoa</taxon>
        <taxon>Nematoda</taxon>
        <taxon>Chromadorea</taxon>
        <taxon>Rhabditida</taxon>
        <taxon>Rhabditina</taxon>
        <taxon>Rhabditomorpha</taxon>
        <taxon>Strongyloidea</taxon>
        <taxon>Trichostrongylidae</taxon>
        <taxon>Teladorsagia</taxon>
    </lineage>
</organism>
<sequence>MEAHDDDSTDLVIDFDEITKEEKRRRRANRCFCWSLFIIAALAAAAICGSLYGWKTIGSYIRDFTQTDHADYSSFRLPGNVRPSSYNLTLKTYIPSYAGVPENKKLTLDGEVEIMVDVHRPINQIVLHMDGLFLIEEKCEVLENERAIPIRGIEVDDRIEVGVIRLSEVINTNSRLKVKLTYTGIIGDNLVGLYRTTYVTKDGKEKTAVVTQLEPSNARRVVPCFDEPDYKAIWAVTFRIWSRPGAIHMTSYALGVGIKCLEFYENHFGIKYPLEKQDMVALLDFEAGAMENWGLITYRIYENTLFREAALLYNEAVYSFAGKLTVLTAIAHELAHQWFGNLVTMKWWNDLWLKEGFASYMEFIALDKISNGAMNLKDYFLVSKLERALQADAVATSHPLSFTVNKPVEVSEAFSPISYAKGASLLAMVNALVGEKNFNEGVRNYLKKFSYGNARSEDFWEVMNAVDSQTKGPKGGHLNLQKFAEHWTKQMGFPLVTVKVMNSSTFEITQSRYKRDPNAKEVMKYRHPKYGFKWYIPIWYQMNKDPAKFAWLTTNKPLYISADTAKTTLVVNAERYGFYRQNYDEVGWKKIVKQLKENHEIYSSRTRNAIISDAFAAAAIHRVEYTTVFELLQYLDQEKRYLRKVLKPAYEGRFFDDVEEHHKDDKFFFESNLKSDIIGSYCKSEAEDCIAKYVEIFEKEVLSKCGTGSRASACVKIAAPHRANTYCYGVMKLGDKAYRKVLKFLVS</sequence>
<evidence type="ECO:0000256" key="1">
    <source>
        <dbReference type="ARBA" id="ARBA00004167"/>
    </source>
</evidence>
<evidence type="ECO:0000256" key="7">
    <source>
        <dbReference type="ARBA" id="ARBA00022833"/>
    </source>
</evidence>
<dbReference type="Pfam" id="PF11838">
    <property type="entry name" value="ERAP1_C"/>
    <property type="match status" value="1"/>
</dbReference>
<dbReference type="FunFam" id="1.10.390.10:FF:000016">
    <property type="entry name" value="Glutamyl aminopeptidase"/>
    <property type="match status" value="1"/>
</dbReference>
<keyword evidence="10" id="KW-0325">Glycoprotein</keyword>
<evidence type="ECO:0000256" key="12">
    <source>
        <dbReference type="PIRSR" id="PIRSR634016-3"/>
    </source>
</evidence>
<dbReference type="GO" id="GO:0006508">
    <property type="term" value="P:proteolysis"/>
    <property type="evidence" value="ECO:0007669"/>
    <property type="project" value="UniProtKB-KW"/>
</dbReference>
<dbReference type="InterPro" id="IPR027268">
    <property type="entry name" value="Peptidase_M4/M1_CTD_sf"/>
</dbReference>
<keyword evidence="9 14" id="KW-0472">Membrane</keyword>
<dbReference type="GO" id="GO:0008270">
    <property type="term" value="F:zinc ion binding"/>
    <property type="evidence" value="ECO:0007669"/>
    <property type="project" value="UniProtKB-UniRule"/>
</dbReference>
<accession>A0A2G9V3I4</accession>
<dbReference type="Gene3D" id="2.60.40.1910">
    <property type="match status" value="1"/>
</dbReference>
<dbReference type="GO" id="GO:0042277">
    <property type="term" value="F:peptide binding"/>
    <property type="evidence" value="ECO:0007669"/>
    <property type="project" value="TreeGrafter"/>
</dbReference>
<evidence type="ECO:0000259" key="17">
    <source>
        <dbReference type="Pfam" id="PF17900"/>
    </source>
</evidence>
<feature type="domain" description="Peptidase M1 membrane alanine aminopeptidase" evidence="15">
    <location>
        <begin position="252"/>
        <end position="487"/>
    </location>
</feature>
<dbReference type="CDD" id="cd09601">
    <property type="entry name" value="M1_APN-Q_like"/>
    <property type="match status" value="1"/>
</dbReference>
<dbReference type="SUPFAM" id="SSF63737">
    <property type="entry name" value="Leukotriene A4 hydrolase N-terminal domain"/>
    <property type="match status" value="1"/>
</dbReference>
<keyword evidence="8 14" id="KW-1133">Transmembrane helix</keyword>
<evidence type="ECO:0000313" key="19">
    <source>
        <dbReference type="Proteomes" id="UP000230423"/>
    </source>
</evidence>
<dbReference type="OrthoDB" id="10031169at2759"/>
<evidence type="ECO:0000256" key="6">
    <source>
        <dbReference type="ARBA" id="ARBA00022801"/>
    </source>
</evidence>
<feature type="binding site" evidence="12">
    <location>
        <position position="355"/>
    </location>
    <ligand>
        <name>Zn(2+)</name>
        <dbReference type="ChEBI" id="CHEBI:29105"/>
        <note>catalytic</note>
    </ligand>
</feature>
<dbReference type="InterPro" id="IPR045357">
    <property type="entry name" value="Aminopeptidase_N-like_N"/>
</dbReference>
<dbReference type="InterPro" id="IPR034016">
    <property type="entry name" value="M1_APN-typ"/>
</dbReference>
<keyword evidence="19" id="KW-1185">Reference proteome</keyword>
<evidence type="ECO:0000256" key="13">
    <source>
        <dbReference type="PIRSR" id="PIRSR634016-4"/>
    </source>
</evidence>
<feature type="binding site" evidence="12">
    <location>
        <position position="332"/>
    </location>
    <ligand>
        <name>Zn(2+)</name>
        <dbReference type="ChEBI" id="CHEBI:29105"/>
        <note>catalytic</note>
    </ligand>
</feature>
<comment type="similarity">
    <text evidence="2 14">Belongs to the peptidase M1 family.</text>
</comment>
<dbReference type="Gene3D" id="1.25.50.20">
    <property type="match status" value="1"/>
</dbReference>
<dbReference type="InterPro" id="IPR050344">
    <property type="entry name" value="Peptidase_M1_aminopeptidases"/>
</dbReference>
<evidence type="ECO:0000256" key="3">
    <source>
        <dbReference type="ARBA" id="ARBA00022670"/>
    </source>
</evidence>
<evidence type="ECO:0000256" key="10">
    <source>
        <dbReference type="ARBA" id="ARBA00023180"/>
    </source>
</evidence>
<dbReference type="Pfam" id="PF17900">
    <property type="entry name" value="Peptidase_M1_N"/>
    <property type="match status" value="1"/>
</dbReference>
<feature type="transmembrane region" description="Helical" evidence="14">
    <location>
        <begin position="31"/>
        <end position="54"/>
    </location>
</feature>
<dbReference type="InterPro" id="IPR042097">
    <property type="entry name" value="Aminopeptidase_N-like_N_sf"/>
</dbReference>
<comment type="cofactor">
    <cofactor evidence="12 14">
        <name>Zn(2+)</name>
        <dbReference type="ChEBI" id="CHEBI:29105"/>
    </cofactor>
    <text evidence="12 14">Binds 1 zinc ion per subunit.</text>
</comment>
<keyword evidence="7 12" id="KW-0862">Zinc</keyword>
<dbReference type="EC" id="3.4.11.-" evidence="14"/>
<feature type="domain" description="ERAP1-like C-terminal" evidence="16">
    <location>
        <begin position="570"/>
        <end position="641"/>
    </location>
</feature>
<evidence type="ECO:0000256" key="14">
    <source>
        <dbReference type="RuleBase" id="RU364040"/>
    </source>
</evidence>
<feature type="binding site" evidence="12">
    <location>
        <position position="336"/>
    </location>
    <ligand>
        <name>Zn(2+)</name>
        <dbReference type="ChEBI" id="CHEBI:29105"/>
        <note>catalytic</note>
    </ligand>
</feature>
<dbReference type="InterPro" id="IPR014782">
    <property type="entry name" value="Peptidase_M1_dom"/>
</dbReference>
<evidence type="ECO:0000256" key="4">
    <source>
        <dbReference type="ARBA" id="ARBA00022692"/>
    </source>
</evidence>
<dbReference type="Gene3D" id="1.10.390.10">
    <property type="entry name" value="Neutral Protease Domain 2"/>
    <property type="match status" value="1"/>
</dbReference>
<evidence type="ECO:0000313" key="18">
    <source>
        <dbReference type="EMBL" id="PIO77053.1"/>
    </source>
</evidence>
<dbReference type="GO" id="GO:0070006">
    <property type="term" value="F:metalloaminopeptidase activity"/>
    <property type="evidence" value="ECO:0007669"/>
    <property type="project" value="TreeGrafter"/>
</dbReference>
<evidence type="ECO:0000256" key="11">
    <source>
        <dbReference type="PIRSR" id="PIRSR634016-1"/>
    </source>
</evidence>
<keyword evidence="14" id="KW-0482">Metalloprotease</keyword>
<dbReference type="InterPro" id="IPR024571">
    <property type="entry name" value="ERAP1-like_C_dom"/>
</dbReference>
<name>A0A2G9V3I4_TELCI</name>
<proteinExistence type="inferred from homology"/>
<gene>
    <name evidence="18" type="ORF">TELCIR_00846</name>
</gene>
<keyword evidence="6 14" id="KW-0378">Hydrolase</keyword>
<evidence type="ECO:0000256" key="8">
    <source>
        <dbReference type="ARBA" id="ARBA00022989"/>
    </source>
</evidence>
<evidence type="ECO:0000259" key="16">
    <source>
        <dbReference type="Pfam" id="PF11838"/>
    </source>
</evidence>
<dbReference type="Proteomes" id="UP000230423">
    <property type="component" value="Unassembled WGS sequence"/>
</dbReference>